<dbReference type="PANTHER" id="PTHR43185:SF2">
    <property type="entry name" value="FERROUS IRON TRANSPORT PROTEIN B"/>
    <property type="match status" value="1"/>
</dbReference>
<keyword evidence="1" id="KW-1133">Transmembrane helix</keyword>
<feature type="transmembrane region" description="Helical" evidence="1">
    <location>
        <begin position="225"/>
        <end position="246"/>
    </location>
</feature>
<dbReference type="EMBL" id="FXAZ01000001">
    <property type="protein sequence ID" value="SMG09989.1"/>
    <property type="molecule type" value="Genomic_DNA"/>
</dbReference>
<protein>
    <submittedName>
        <fullName evidence="4">Ferrous iron transport protein B</fullName>
    </submittedName>
</protein>
<evidence type="ECO:0000256" key="1">
    <source>
        <dbReference type="SAM" id="Phobius"/>
    </source>
</evidence>
<feature type="domain" description="Nucleoside transporter/FeoB GTPase Gate" evidence="3">
    <location>
        <begin position="314"/>
        <end position="438"/>
    </location>
</feature>
<sequence>MERPLATNAPSASALDQLLDKARSMSQGDAVRDGIVGDIYKITHEICDASVRYEDRAKLASTSRLDRILTSKLWGFPIMLAMLAVVFWLTIAGANVPSAMLADMFGFIEGYITMFFQAIHAPDWLHGLLVLGLYRGSAWVISVMLPPMAIFFPTFALLENFGYLPRVAFNMDRLFKRAGGHGKQALTMSMGFGCNAAAIMSTRIIESPRERMLAIVTNNFVPCNGRWPTLILLASLFMTVSVSGGLQSFATAGVVLAMVMFGIVVTFTVSWVLSKTLLRGVPTHYTLELPPYRRPQFWKTVLLASRDKSWSVLKRAVIVAAPAGVITWILGNVFVGGDSVLNHMAGFFDPFGQLLGMDGFIIMAFLLGLPANEIVLPILLMGYLSSGAMVDADGIDNIKEIFVNHGWTWLTALNMMLFSLLHYPCGTTLFNIYKETHSKKWTILSALIPLGIAIGVTFITAQLARAFGWV</sequence>
<reference evidence="4 5" key="1">
    <citation type="submission" date="2017-04" db="EMBL/GenBank/DDBJ databases">
        <authorList>
            <person name="Afonso C.L."/>
            <person name="Miller P.J."/>
            <person name="Scott M.A."/>
            <person name="Spackman E."/>
            <person name="Goraichik I."/>
            <person name="Dimitrov K.M."/>
            <person name="Suarez D.L."/>
            <person name="Swayne D.E."/>
        </authorList>
    </citation>
    <scope>NUCLEOTIDE SEQUENCE [LARGE SCALE GENOMIC DNA]</scope>
    <source>
        <strain evidence="4 5">11</strain>
    </source>
</reference>
<evidence type="ECO:0000259" key="2">
    <source>
        <dbReference type="Pfam" id="PF07664"/>
    </source>
</evidence>
<dbReference type="Pfam" id="PF07670">
    <property type="entry name" value="Gate"/>
    <property type="match status" value="2"/>
</dbReference>
<feature type="transmembrane region" description="Helical" evidence="1">
    <location>
        <begin position="101"/>
        <end position="119"/>
    </location>
</feature>
<feature type="transmembrane region" description="Helical" evidence="1">
    <location>
        <begin position="316"/>
        <end position="335"/>
    </location>
</feature>
<dbReference type="Proteomes" id="UP000193834">
    <property type="component" value="Unassembled WGS sequence"/>
</dbReference>
<feature type="transmembrane region" description="Helical" evidence="1">
    <location>
        <begin position="253"/>
        <end position="273"/>
    </location>
</feature>
<dbReference type="AlphaFoldDB" id="A0A1X7I7D9"/>
<feature type="domain" description="Ferrous iron transport protein B C-terminal" evidence="2">
    <location>
        <begin position="255"/>
        <end position="301"/>
    </location>
</feature>
<accession>A0A1X7I7D9</accession>
<dbReference type="InterPro" id="IPR011640">
    <property type="entry name" value="Fe2_transport_prot_B_C"/>
</dbReference>
<dbReference type="PANTHER" id="PTHR43185">
    <property type="entry name" value="FERROUS IRON TRANSPORT PROTEIN B"/>
    <property type="match status" value="1"/>
</dbReference>
<feature type="transmembrane region" description="Helical" evidence="1">
    <location>
        <begin position="374"/>
        <end position="390"/>
    </location>
</feature>
<feature type="transmembrane region" description="Helical" evidence="1">
    <location>
        <begin position="73"/>
        <end position="94"/>
    </location>
</feature>
<dbReference type="GO" id="GO:0015093">
    <property type="term" value="F:ferrous iron transmembrane transporter activity"/>
    <property type="evidence" value="ECO:0007669"/>
    <property type="project" value="InterPro"/>
</dbReference>
<dbReference type="GO" id="GO:0005886">
    <property type="term" value="C:plasma membrane"/>
    <property type="evidence" value="ECO:0007669"/>
    <property type="project" value="TreeGrafter"/>
</dbReference>
<dbReference type="Pfam" id="PF07664">
    <property type="entry name" value="FeoB_C"/>
    <property type="match status" value="1"/>
</dbReference>
<feature type="transmembrane region" description="Helical" evidence="1">
    <location>
        <begin position="347"/>
        <end position="368"/>
    </location>
</feature>
<gene>
    <name evidence="4" type="ORF">SAMN06295960_0157</name>
</gene>
<proteinExistence type="predicted"/>
<name>A0A1X7I7D9_9BACL</name>
<evidence type="ECO:0000313" key="4">
    <source>
        <dbReference type="EMBL" id="SMG09989.1"/>
    </source>
</evidence>
<feature type="transmembrane region" description="Helical" evidence="1">
    <location>
        <begin position="185"/>
        <end position="205"/>
    </location>
</feature>
<organism evidence="4 5">
    <name type="scientific">Paenibacillus aquistagni</name>
    <dbReference type="NCBI Taxonomy" id="1852522"/>
    <lineage>
        <taxon>Bacteria</taxon>
        <taxon>Bacillati</taxon>
        <taxon>Bacillota</taxon>
        <taxon>Bacilli</taxon>
        <taxon>Bacillales</taxon>
        <taxon>Paenibacillaceae</taxon>
        <taxon>Paenibacillus</taxon>
    </lineage>
</organism>
<feature type="transmembrane region" description="Helical" evidence="1">
    <location>
        <begin position="139"/>
        <end position="164"/>
    </location>
</feature>
<feature type="transmembrane region" description="Helical" evidence="1">
    <location>
        <begin position="402"/>
        <end position="423"/>
    </location>
</feature>
<feature type="domain" description="Nucleoside transporter/FeoB GTPase Gate" evidence="3">
    <location>
        <begin position="143"/>
        <end position="234"/>
    </location>
</feature>
<keyword evidence="1" id="KW-0812">Transmembrane</keyword>
<dbReference type="InterPro" id="IPR050860">
    <property type="entry name" value="FeoB_GTPase"/>
</dbReference>
<feature type="transmembrane region" description="Helical" evidence="1">
    <location>
        <begin position="443"/>
        <end position="464"/>
    </location>
</feature>
<evidence type="ECO:0000259" key="3">
    <source>
        <dbReference type="Pfam" id="PF07670"/>
    </source>
</evidence>
<keyword evidence="1" id="KW-0472">Membrane</keyword>
<dbReference type="InterPro" id="IPR011642">
    <property type="entry name" value="Gate_dom"/>
</dbReference>
<dbReference type="OrthoDB" id="9809127at2"/>
<keyword evidence="5" id="KW-1185">Reference proteome</keyword>
<dbReference type="STRING" id="1852522.SAMN06295960_0157"/>
<evidence type="ECO:0000313" key="5">
    <source>
        <dbReference type="Proteomes" id="UP000193834"/>
    </source>
</evidence>
<dbReference type="RefSeq" id="WP_085492463.1">
    <property type="nucleotide sequence ID" value="NZ_FXAZ01000001.1"/>
</dbReference>